<dbReference type="RefSeq" id="WP_045750099.1">
    <property type="nucleotide sequence ID" value="NZ_FUZK01000004.1"/>
</dbReference>
<feature type="binding site" evidence="8">
    <location>
        <position position="55"/>
    </location>
    <ligand>
        <name>Zn(2+)</name>
        <dbReference type="ChEBI" id="CHEBI:29105"/>
        <note>catalytic</note>
    </ligand>
</feature>
<keyword evidence="5 8" id="KW-0378">Hydrolase</keyword>
<dbReference type="InterPro" id="IPR002125">
    <property type="entry name" value="CMP_dCMP_dom"/>
</dbReference>
<dbReference type="KEGG" id="aoc:Aocu_13830"/>
<organism evidence="10 11">
    <name type="scientific">Acholeplasma oculi</name>
    <dbReference type="NCBI Taxonomy" id="35623"/>
    <lineage>
        <taxon>Bacteria</taxon>
        <taxon>Bacillati</taxon>
        <taxon>Mycoplasmatota</taxon>
        <taxon>Mollicutes</taxon>
        <taxon>Acholeplasmatales</taxon>
        <taxon>Acholeplasmataceae</taxon>
        <taxon>Acholeplasma</taxon>
    </lineage>
</organism>
<feature type="domain" description="CMP/dCMP-type deaminase" evidence="9">
    <location>
        <begin position="4"/>
        <end position="113"/>
    </location>
</feature>
<dbReference type="FunFam" id="3.40.140.10:FF:000005">
    <property type="entry name" value="tRNA-specific adenosine deaminase"/>
    <property type="match status" value="1"/>
</dbReference>
<dbReference type="GO" id="GO:0008270">
    <property type="term" value="F:zinc ion binding"/>
    <property type="evidence" value="ECO:0007669"/>
    <property type="project" value="UniProtKB-UniRule"/>
</dbReference>
<evidence type="ECO:0000256" key="8">
    <source>
        <dbReference type="HAMAP-Rule" id="MF_00972"/>
    </source>
</evidence>
<evidence type="ECO:0000256" key="7">
    <source>
        <dbReference type="ARBA" id="ARBA00048045"/>
    </source>
</evidence>
<feature type="binding site" evidence="8">
    <location>
        <position position="88"/>
    </location>
    <ligand>
        <name>Zn(2+)</name>
        <dbReference type="ChEBI" id="CHEBI:29105"/>
        <note>catalytic</note>
    </ligand>
</feature>
<dbReference type="InterPro" id="IPR058535">
    <property type="entry name" value="MafB19-deam"/>
</dbReference>
<evidence type="ECO:0000313" key="10">
    <source>
        <dbReference type="EMBL" id="CDR31456.1"/>
    </source>
</evidence>
<evidence type="ECO:0000313" key="11">
    <source>
        <dbReference type="Proteomes" id="UP000032434"/>
    </source>
</evidence>
<feature type="active site" description="Proton donor" evidence="8">
    <location>
        <position position="57"/>
    </location>
</feature>
<keyword evidence="11" id="KW-1185">Reference proteome</keyword>
<dbReference type="PROSITE" id="PS51747">
    <property type="entry name" value="CYT_DCMP_DEAMINASES_2"/>
    <property type="match status" value="1"/>
</dbReference>
<dbReference type="NCBIfam" id="NF008113">
    <property type="entry name" value="PRK10860.1"/>
    <property type="match status" value="1"/>
</dbReference>
<dbReference type="AlphaFoldDB" id="A0A061AIK0"/>
<comment type="subunit">
    <text evidence="2 8">Homodimer.</text>
</comment>
<dbReference type="InParanoid" id="A0A061AIK0"/>
<evidence type="ECO:0000256" key="1">
    <source>
        <dbReference type="ARBA" id="ARBA00010669"/>
    </source>
</evidence>
<reference evidence="11" key="1">
    <citation type="submission" date="2014-05" db="EMBL/GenBank/DDBJ databases">
        <authorList>
            <person name="Kube M."/>
        </authorList>
    </citation>
    <scope>NUCLEOTIDE SEQUENCE [LARGE SCALE GENOMIC DNA]</scope>
</reference>
<proteinExistence type="inferred from homology"/>
<dbReference type="Gene3D" id="3.40.140.10">
    <property type="entry name" value="Cytidine Deaminase, domain 2"/>
    <property type="match status" value="1"/>
</dbReference>
<evidence type="ECO:0000256" key="2">
    <source>
        <dbReference type="ARBA" id="ARBA00011738"/>
    </source>
</evidence>
<protein>
    <recommendedName>
        <fullName evidence="8">tRNA-specific adenosine deaminase</fullName>
        <ecNumber evidence="8">3.5.4.33</ecNumber>
    </recommendedName>
</protein>
<dbReference type="PANTHER" id="PTHR11079:SF202">
    <property type="entry name" value="TRNA-SPECIFIC ADENOSINE DEAMINASE"/>
    <property type="match status" value="1"/>
</dbReference>
<comment type="similarity">
    <text evidence="1">Belongs to the cytidine and deoxycytidylate deaminase family. ADAT2 subfamily.</text>
</comment>
<dbReference type="PROSITE" id="PS00903">
    <property type="entry name" value="CYT_DCMP_DEAMINASES_1"/>
    <property type="match status" value="1"/>
</dbReference>
<dbReference type="HAMAP" id="MF_00972">
    <property type="entry name" value="tRNA_aden_deaminase"/>
    <property type="match status" value="1"/>
</dbReference>
<keyword evidence="4 8" id="KW-0479">Metal-binding</keyword>
<comment type="function">
    <text evidence="8">Catalyzes the deamination of adenosine to inosine at the wobble position 34 of tRNA(Arg2).</text>
</comment>
<gene>
    <name evidence="8" type="primary">tadA</name>
    <name evidence="10" type="ORF">Aocu_13830</name>
</gene>
<name>A0A061AIK0_9MOLU</name>
<dbReference type="Proteomes" id="UP000032434">
    <property type="component" value="Chromosome 1"/>
</dbReference>
<dbReference type="InterPro" id="IPR028883">
    <property type="entry name" value="tRNA_aden_deaminase"/>
</dbReference>
<dbReference type="HOGENOM" id="CLU_025810_3_2_14"/>
<comment type="catalytic activity">
    <reaction evidence="7 8">
        <text>adenosine(34) in tRNA + H2O + H(+) = inosine(34) in tRNA + NH4(+)</text>
        <dbReference type="Rhea" id="RHEA:43168"/>
        <dbReference type="Rhea" id="RHEA-COMP:10373"/>
        <dbReference type="Rhea" id="RHEA-COMP:10374"/>
        <dbReference type="ChEBI" id="CHEBI:15377"/>
        <dbReference type="ChEBI" id="CHEBI:15378"/>
        <dbReference type="ChEBI" id="CHEBI:28938"/>
        <dbReference type="ChEBI" id="CHEBI:74411"/>
        <dbReference type="ChEBI" id="CHEBI:82852"/>
        <dbReference type="EC" id="3.5.4.33"/>
    </reaction>
</comment>
<dbReference type="CDD" id="cd01285">
    <property type="entry name" value="nucleoside_deaminase"/>
    <property type="match status" value="1"/>
</dbReference>
<dbReference type="OrthoDB" id="9802676at2"/>
<dbReference type="FunCoup" id="A0A061AIK0">
    <property type="interactions" value="182"/>
</dbReference>
<sequence>MKNKDHNYFMNEALKEAKKAFLKDEVPVGAIAVKHGKIIARAHNLRESKQDFSAHAEFIVMQKAQKKLGSWRLEDVSIYVTLEPCPMCAGAMIQSRIKDLYFGAKDPKAGAVCSVLKLLDNPFNHQIHYEGDILFESASELLKDFFKKLRS</sequence>
<dbReference type="Pfam" id="PF14437">
    <property type="entry name" value="MafB19-deam"/>
    <property type="match status" value="1"/>
</dbReference>
<evidence type="ECO:0000256" key="3">
    <source>
        <dbReference type="ARBA" id="ARBA00022694"/>
    </source>
</evidence>
<accession>A0A061AIK0</accession>
<evidence type="ECO:0000256" key="5">
    <source>
        <dbReference type="ARBA" id="ARBA00022801"/>
    </source>
</evidence>
<dbReference type="SUPFAM" id="SSF53927">
    <property type="entry name" value="Cytidine deaminase-like"/>
    <property type="match status" value="1"/>
</dbReference>
<dbReference type="GO" id="GO:0052717">
    <property type="term" value="F:tRNA-specific adenosine-34 deaminase activity"/>
    <property type="evidence" value="ECO:0007669"/>
    <property type="project" value="UniProtKB-UniRule"/>
</dbReference>
<evidence type="ECO:0000256" key="4">
    <source>
        <dbReference type="ARBA" id="ARBA00022723"/>
    </source>
</evidence>
<keyword evidence="3 8" id="KW-0819">tRNA processing</keyword>
<dbReference type="InterPro" id="IPR016192">
    <property type="entry name" value="APOBEC/CMP_deaminase_Zn-bd"/>
</dbReference>
<evidence type="ECO:0000256" key="6">
    <source>
        <dbReference type="ARBA" id="ARBA00022833"/>
    </source>
</evidence>
<comment type="cofactor">
    <cofactor evidence="8">
        <name>Zn(2+)</name>
        <dbReference type="ChEBI" id="CHEBI:29105"/>
    </cofactor>
    <text evidence="8">Binds 1 zinc ion per subunit.</text>
</comment>
<dbReference type="EC" id="3.5.4.33" evidence="8"/>
<dbReference type="InterPro" id="IPR016193">
    <property type="entry name" value="Cytidine_deaminase-like"/>
</dbReference>
<feature type="binding site" evidence="8">
    <location>
        <position position="85"/>
    </location>
    <ligand>
        <name>Zn(2+)</name>
        <dbReference type="ChEBI" id="CHEBI:29105"/>
        <note>catalytic</note>
    </ligand>
</feature>
<dbReference type="PANTHER" id="PTHR11079">
    <property type="entry name" value="CYTOSINE DEAMINASE FAMILY MEMBER"/>
    <property type="match status" value="1"/>
</dbReference>
<dbReference type="STRING" id="35623.Aocu_13830"/>
<dbReference type="PATRIC" id="fig|35623.3.peg.1383"/>
<dbReference type="EMBL" id="LK028559">
    <property type="protein sequence ID" value="CDR31456.1"/>
    <property type="molecule type" value="Genomic_DNA"/>
</dbReference>
<keyword evidence="6 8" id="KW-0862">Zinc</keyword>
<dbReference type="GO" id="GO:0002100">
    <property type="term" value="P:tRNA wobble adenosine to inosine editing"/>
    <property type="evidence" value="ECO:0007669"/>
    <property type="project" value="UniProtKB-UniRule"/>
</dbReference>
<evidence type="ECO:0000259" key="9">
    <source>
        <dbReference type="PROSITE" id="PS51747"/>
    </source>
</evidence>